<evidence type="ECO:0000313" key="2">
    <source>
        <dbReference type="Proteomes" id="UP000019149"/>
    </source>
</evidence>
<protein>
    <submittedName>
        <fullName evidence="1">Uncharacterized protein</fullName>
    </submittedName>
</protein>
<proteinExistence type="predicted"/>
<reference evidence="1 2" key="1">
    <citation type="journal article" date="2013" name="Nat. Genet.">
        <title>The genome of the hydatid tapeworm Echinococcus granulosus.</title>
        <authorList>
            <person name="Zheng H."/>
            <person name="Zhang W."/>
            <person name="Zhang L."/>
            <person name="Zhang Z."/>
            <person name="Li J."/>
            <person name="Lu G."/>
            <person name="Zhu Y."/>
            <person name="Wang Y."/>
            <person name="Huang Y."/>
            <person name="Liu J."/>
            <person name="Kang H."/>
            <person name="Chen J."/>
            <person name="Wang L."/>
            <person name="Chen A."/>
            <person name="Yu S."/>
            <person name="Gao Z."/>
            <person name="Jin L."/>
            <person name="Gu W."/>
            <person name="Wang Z."/>
            <person name="Zhao L."/>
            <person name="Shi B."/>
            <person name="Wen H."/>
            <person name="Lin R."/>
            <person name="Jones M.K."/>
            <person name="Brejova B."/>
            <person name="Vinar T."/>
            <person name="Zhao G."/>
            <person name="McManus D.P."/>
            <person name="Chen Z."/>
            <person name="Zhou Y."/>
            <person name="Wang S."/>
        </authorList>
    </citation>
    <scope>NUCLEOTIDE SEQUENCE [LARGE SCALE GENOMIC DNA]</scope>
</reference>
<name>W6UW01_ECHGR</name>
<accession>W6UW01</accession>
<dbReference type="Proteomes" id="UP000019149">
    <property type="component" value="Unassembled WGS sequence"/>
</dbReference>
<dbReference type="EMBL" id="APAU02000079">
    <property type="protein sequence ID" value="EUB57649.1"/>
    <property type="molecule type" value="Genomic_DNA"/>
</dbReference>
<dbReference type="GeneID" id="36343240"/>
<dbReference type="CTD" id="36343240"/>
<organism evidence="1 2">
    <name type="scientific">Echinococcus granulosus</name>
    <name type="common">Hydatid tapeworm</name>
    <dbReference type="NCBI Taxonomy" id="6210"/>
    <lineage>
        <taxon>Eukaryota</taxon>
        <taxon>Metazoa</taxon>
        <taxon>Spiralia</taxon>
        <taxon>Lophotrochozoa</taxon>
        <taxon>Platyhelminthes</taxon>
        <taxon>Cestoda</taxon>
        <taxon>Eucestoda</taxon>
        <taxon>Cyclophyllidea</taxon>
        <taxon>Taeniidae</taxon>
        <taxon>Echinococcus</taxon>
        <taxon>Echinococcus granulosus group</taxon>
    </lineage>
</organism>
<dbReference type="AlphaFoldDB" id="W6UW01"/>
<comment type="caution">
    <text evidence="1">The sequence shown here is derived from an EMBL/GenBank/DDBJ whole genome shotgun (WGS) entry which is preliminary data.</text>
</comment>
<dbReference type="RefSeq" id="XP_024348845.1">
    <property type="nucleotide sequence ID" value="XM_024496774.1"/>
</dbReference>
<gene>
    <name evidence="1" type="ORF">EGR_07525</name>
</gene>
<keyword evidence="2" id="KW-1185">Reference proteome</keyword>
<sequence>MELCDVRNWILHSFNTKHGIGQAICLVAIFQSNTSILAANFHSSVCAYHRQLFVVKSINSSSSCAYTHTCMTDAFAKSPDSIVPPPHHTPTHTHTHTHTFIWTLKRLFYCHFIMQDKISRIDGTFKLVRLSLYGRLSKQICYFPEFWHGALPPLLCLHPMGTAASFNFMSCKAQQTLGFQSCLV</sequence>
<dbReference type="KEGG" id="egl:EGR_07525"/>
<evidence type="ECO:0000313" key="1">
    <source>
        <dbReference type="EMBL" id="EUB57649.1"/>
    </source>
</evidence>